<dbReference type="InterPro" id="IPR000408">
    <property type="entry name" value="Reg_chr_condens"/>
</dbReference>
<evidence type="ECO:0000256" key="5">
    <source>
        <dbReference type="PROSITE-ProRule" id="PRU01240"/>
    </source>
</evidence>
<keyword evidence="2 5" id="KW-0645">Protease</keyword>
<reference evidence="8 9" key="1">
    <citation type="submission" date="2021-03" db="EMBL/GenBank/DDBJ databases">
        <title>Genomic Encyclopedia of Type Strains, Phase IV (KMG-IV): sequencing the most valuable type-strain genomes for metagenomic binning, comparative biology and taxonomic classification.</title>
        <authorList>
            <person name="Goeker M."/>
        </authorList>
    </citation>
    <scope>NUCLEOTIDE SEQUENCE [LARGE SCALE GENOMIC DNA]</scope>
    <source>
        <strain evidence="8 9">DSM 24004</strain>
    </source>
</reference>
<evidence type="ECO:0000313" key="8">
    <source>
        <dbReference type="EMBL" id="MBP1924456.1"/>
    </source>
</evidence>
<keyword evidence="3 5" id="KW-0378">Hydrolase</keyword>
<evidence type="ECO:0000256" key="4">
    <source>
        <dbReference type="ARBA" id="ARBA00022825"/>
    </source>
</evidence>
<dbReference type="PROSITE" id="PS51892">
    <property type="entry name" value="SUBTILASE"/>
    <property type="match status" value="1"/>
</dbReference>
<dbReference type="PANTHER" id="PTHR43806:SF11">
    <property type="entry name" value="CEREVISIN-RELATED"/>
    <property type="match status" value="1"/>
</dbReference>
<accession>A0ABS4G9V4</accession>
<keyword evidence="9" id="KW-1185">Reference proteome</keyword>
<organism evidence="8 9">
    <name type="scientific">Sedimentibacter acidaminivorans</name>
    <dbReference type="NCBI Taxonomy" id="913099"/>
    <lineage>
        <taxon>Bacteria</taxon>
        <taxon>Bacillati</taxon>
        <taxon>Bacillota</taxon>
        <taxon>Tissierellia</taxon>
        <taxon>Sedimentibacter</taxon>
    </lineage>
</organism>
<dbReference type="Pfam" id="PF13540">
    <property type="entry name" value="RCC1_2"/>
    <property type="match status" value="1"/>
</dbReference>
<dbReference type="Pfam" id="PF00082">
    <property type="entry name" value="Peptidase_S8"/>
    <property type="match status" value="1"/>
</dbReference>
<dbReference type="PANTHER" id="PTHR43806">
    <property type="entry name" value="PEPTIDASE S8"/>
    <property type="match status" value="1"/>
</dbReference>
<comment type="caution">
    <text evidence="8">The sequence shown here is derived from an EMBL/GenBank/DDBJ whole genome shotgun (WGS) entry which is preliminary data.</text>
</comment>
<dbReference type="Proteomes" id="UP001519342">
    <property type="component" value="Unassembled WGS sequence"/>
</dbReference>
<dbReference type="RefSeq" id="WP_209510217.1">
    <property type="nucleotide sequence ID" value="NZ_JAGGKS010000001.1"/>
</dbReference>
<proteinExistence type="inferred from homology"/>
<dbReference type="Gene3D" id="2.130.10.30">
    <property type="entry name" value="Regulator of chromosome condensation 1/beta-lactamase-inhibitor protein II"/>
    <property type="match status" value="1"/>
</dbReference>
<dbReference type="InterPro" id="IPR050131">
    <property type="entry name" value="Peptidase_S8_subtilisin-like"/>
</dbReference>
<feature type="active site" description="Charge relay system" evidence="5">
    <location>
        <position position="70"/>
    </location>
</feature>
<protein>
    <recommendedName>
        <fullName evidence="7">Peptidase S8/S53 domain-containing protein</fullName>
    </recommendedName>
</protein>
<dbReference type="InterPro" id="IPR015500">
    <property type="entry name" value="Peptidase_S8_subtilisin-rel"/>
</dbReference>
<sequence length="489" mass="53614">MKLKKLLIIFVCVFSILNIFIFAAQAKTVKTDKIIVAVIDSKINIKHKYIKNYCLFSKSFIIDKSNDTGHGTAVAGAAVKYSSFIAQNLWDSSSNIKILPIEINVLDIQTDYGEQMGNAIQYAIDSGAKVINMSFSSSSPNKYVYEKIRNGLEKGVVFVSAAGNSGYDIYSFPAAYDGVISVGSCGINEDGTYYISKFSNCNDDVDLLMEGEKILLLDSEDGFVEKTGTSFSSGKLSGIIGELIYRYPKLNSEDIVYALYDTALSIENDKGSGHGVVDLYNVKKYLNELNSTGKSSLGYSSAEYDKLINMLYTDTDNSVSVGRSHTVYIENNEVKVVGNTSSNRAAVWKWKDLIKVYAGNDNTAAINSSNLPMATGYNVFNKNIFRGWTDIDSLSLSPNFTAGLTTDGKVYVTDYLQGKITDEWKDIVQISTGAHHLVGLTKDGRVLTTGYNIYGQMDTKSWRNIIKIASNSKTTVGLTKDGKIVVSGH</sequence>
<feature type="signal peptide" evidence="6">
    <location>
        <begin position="1"/>
        <end position="26"/>
    </location>
</feature>
<dbReference type="PROSITE" id="PS00626">
    <property type="entry name" value="RCC1_2"/>
    <property type="match status" value="1"/>
</dbReference>
<feature type="active site" description="Charge relay system" evidence="5">
    <location>
        <position position="40"/>
    </location>
</feature>
<evidence type="ECO:0000256" key="3">
    <source>
        <dbReference type="ARBA" id="ARBA00022801"/>
    </source>
</evidence>
<comment type="similarity">
    <text evidence="1 5">Belongs to the peptidase S8 family.</text>
</comment>
<gene>
    <name evidence="8" type="ORF">J2Z76_000309</name>
</gene>
<dbReference type="SUPFAM" id="SSF52743">
    <property type="entry name" value="Subtilisin-like"/>
    <property type="match status" value="1"/>
</dbReference>
<feature type="active site" description="Charge relay system" evidence="5">
    <location>
        <position position="230"/>
    </location>
</feature>
<dbReference type="EMBL" id="JAGGKS010000001">
    <property type="protein sequence ID" value="MBP1924456.1"/>
    <property type="molecule type" value="Genomic_DNA"/>
</dbReference>
<feature type="domain" description="Peptidase S8/S53" evidence="7">
    <location>
        <begin position="32"/>
        <end position="269"/>
    </location>
</feature>
<evidence type="ECO:0000313" key="9">
    <source>
        <dbReference type="Proteomes" id="UP001519342"/>
    </source>
</evidence>
<evidence type="ECO:0000256" key="6">
    <source>
        <dbReference type="SAM" id="SignalP"/>
    </source>
</evidence>
<name>A0ABS4G9V4_9FIRM</name>
<feature type="chain" id="PRO_5047526656" description="Peptidase S8/S53 domain-containing protein" evidence="6">
    <location>
        <begin position="27"/>
        <end position="489"/>
    </location>
</feature>
<evidence type="ECO:0000256" key="2">
    <source>
        <dbReference type="ARBA" id="ARBA00022670"/>
    </source>
</evidence>
<keyword evidence="6" id="KW-0732">Signal</keyword>
<dbReference type="InterPro" id="IPR036852">
    <property type="entry name" value="Peptidase_S8/S53_dom_sf"/>
</dbReference>
<dbReference type="InterPro" id="IPR000209">
    <property type="entry name" value="Peptidase_S8/S53_dom"/>
</dbReference>
<dbReference type="Gene3D" id="3.40.50.200">
    <property type="entry name" value="Peptidase S8/S53 domain"/>
    <property type="match status" value="1"/>
</dbReference>
<dbReference type="SUPFAM" id="SSF50985">
    <property type="entry name" value="RCC1/BLIP-II"/>
    <property type="match status" value="1"/>
</dbReference>
<evidence type="ECO:0000259" key="7">
    <source>
        <dbReference type="Pfam" id="PF00082"/>
    </source>
</evidence>
<keyword evidence="4 5" id="KW-0720">Serine protease</keyword>
<evidence type="ECO:0000256" key="1">
    <source>
        <dbReference type="ARBA" id="ARBA00011073"/>
    </source>
</evidence>
<dbReference type="PRINTS" id="PR00723">
    <property type="entry name" value="SUBTILISIN"/>
</dbReference>
<dbReference type="InterPro" id="IPR009091">
    <property type="entry name" value="RCC1/BLIP-II"/>
</dbReference>